<comment type="caution">
    <text evidence="1">The sequence shown here is derived from an EMBL/GenBank/DDBJ whole genome shotgun (WGS) entry which is preliminary data.</text>
</comment>
<dbReference type="PATRIC" id="fig|1235802.3.peg.5699"/>
<dbReference type="Proteomes" id="UP000012589">
    <property type="component" value="Unassembled WGS sequence"/>
</dbReference>
<dbReference type="AlphaFoldDB" id="N2A0N7"/>
<sequence length="45" mass="5160">MCRVKNFVAAGLFLVLSVLVVSGMAVSARRKTYGRMRWNDNDDRR</sequence>
<keyword evidence="2" id="KW-1185">Reference proteome</keyword>
<protein>
    <submittedName>
        <fullName evidence="1">Uncharacterized protein</fullName>
    </submittedName>
</protein>
<organism evidence="1 2">
    <name type="scientific">Eubacterium plexicaudatum ASF492</name>
    <dbReference type="NCBI Taxonomy" id="1235802"/>
    <lineage>
        <taxon>Bacteria</taxon>
        <taxon>Bacillati</taxon>
        <taxon>Bacillota</taxon>
        <taxon>Clostridia</taxon>
        <taxon>Eubacteriales</taxon>
        <taxon>Eubacteriaceae</taxon>
        <taxon>Eubacterium</taxon>
    </lineage>
</organism>
<reference evidence="1 2" key="1">
    <citation type="journal article" date="2014" name="Genome Announc.">
        <title>Draft genome sequences of the altered schaedler flora, a defined bacterial community from gnotobiotic mice.</title>
        <authorList>
            <person name="Wannemuehler M.J."/>
            <person name="Overstreet A.M."/>
            <person name="Ward D.V."/>
            <person name="Phillips G.J."/>
        </authorList>
    </citation>
    <scope>NUCLEOTIDE SEQUENCE [LARGE SCALE GENOMIC DNA]</scope>
    <source>
        <strain evidence="1 2">ASF492</strain>
    </source>
</reference>
<accession>N2A0N7</accession>
<proteinExistence type="predicted"/>
<dbReference type="HOGENOM" id="CLU_3199955_0_0_9"/>
<dbReference type="eggNOG" id="ENOG5033BXN">
    <property type="taxonomic scope" value="Bacteria"/>
</dbReference>
<gene>
    <name evidence="1" type="ORF">C823_05400</name>
</gene>
<evidence type="ECO:0000313" key="2">
    <source>
        <dbReference type="Proteomes" id="UP000012589"/>
    </source>
</evidence>
<name>N2A0N7_9FIRM</name>
<dbReference type="EMBL" id="AQFT01000160">
    <property type="protein sequence ID" value="EMZ19575.1"/>
    <property type="molecule type" value="Genomic_DNA"/>
</dbReference>
<evidence type="ECO:0000313" key="1">
    <source>
        <dbReference type="EMBL" id="EMZ19575.1"/>
    </source>
</evidence>
<dbReference type="STRING" id="1235802.C823_05400"/>